<dbReference type="AlphaFoldDB" id="A0A7G8BC87"/>
<dbReference type="KEGG" id="adin:H7849_13225"/>
<dbReference type="RefSeq" id="WP_186739817.1">
    <property type="nucleotide sequence ID" value="NZ_CP060394.1"/>
</dbReference>
<gene>
    <name evidence="1" type="ORF">H7849_13225</name>
</gene>
<dbReference type="InterPro" id="IPR034904">
    <property type="entry name" value="FSCA_dom_sf"/>
</dbReference>
<evidence type="ECO:0000313" key="1">
    <source>
        <dbReference type="EMBL" id="QNI30157.1"/>
    </source>
</evidence>
<dbReference type="EMBL" id="CP060394">
    <property type="protein sequence ID" value="QNI30157.1"/>
    <property type="molecule type" value="Genomic_DNA"/>
</dbReference>
<protein>
    <recommendedName>
        <fullName evidence="3">NIF system FeS cluster assembly NifU C-terminal domain-containing protein</fullName>
    </recommendedName>
</protein>
<reference evidence="1 2" key="1">
    <citation type="submission" date="2020-08" db="EMBL/GenBank/DDBJ databases">
        <title>Edaphobacter telluris sp. nov. and Acidobacterium dinghuensis sp. nov., two acidobacteria isolated from forest soil.</title>
        <authorList>
            <person name="Fu J."/>
            <person name="Qiu L."/>
        </authorList>
    </citation>
    <scope>NUCLEOTIDE SEQUENCE [LARGE SCALE GENOMIC DNA]</scope>
    <source>
        <strain evidence="1">4Y35</strain>
    </source>
</reference>
<name>A0A7G8BC87_9BACT</name>
<accession>A0A7G8BC87</accession>
<evidence type="ECO:0000313" key="2">
    <source>
        <dbReference type="Proteomes" id="UP000515312"/>
    </source>
</evidence>
<dbReference type="Gene3D" id="3.30.300.130">
    <property type="entry name" value="Fe-S cluster assembly (FSCA)"/>
    <property type="match status" value="1"/>
</dbReference>
<proteinExistence type="predicted"/>
<keyword evidence="2" id="KW-1185">Reference proteome</keyword>
<evidence type="ECO:0008006" key="3">
    <source>
        <dbReference type="Google" id="ProtNLM"/>
    </source>
</evidence>
<sequence length="191" mass="20838">MTGEKEFQDKIRQLGTLVGELDQSPGAGLKVAARQLVQLLMEIHGTGLERIMEIVFESGPKGEALIDKLGHDPLVRNLLLLYSLHPDSLETRVLKGLDTACVRLRKFDAQVELIRMHEGVIQVRLNTSSHACGSTTKNLHAIVEECLYDQAPDLTSLSIITPEDEAASGFIPVENLLKSPAAHVATPAERG</sequence>
<dbReference type="Proteomes" id="UP000515312">
    <property type="component" value="Chromosome"/>
</dbReference>
<organism evidence="1 2">
    <name type="scientific">Alloacidobacterium dinghuense</name>
    <dbReference type="NCBI Taxonomy" id="2763107"/>
    <lineage>
        <taxon>Bacteria</taxon>
        <taxon>Pseudomonadati</taxon>
        <taxon>Acidobacteriota</taxon>
        <taxon>Terriglobia</taxon>
        <taxon>Terriglobales</taxon>
        <taxon>Acidobacteriaceae</taxon>
        <taxon>Alloacidobacterium</taxon>
    </lineage>
</organism>